<gene>
    <name evidence="1" type="primary">ARMC4</name>
</gene>
<feature type="non-terminal residue" evidence="1">
    <location>
        <position position="30"/>
    </location>
</feature>
<name>A0A1A8GU36_9TELE</name>
<feature type="non-terminal residue" evidence="1">
    <location>
        <position position="1"/>
    </location>
</feature>
<protein>
    <submittedName>
        <fullName evidence="1">Armadillo repeat containing 4</fullName>
    </submittedName>
</protein>
<reference evidence="1" key="1">
    <citation type="submission" date="2016-05" db="EMBL/GenBank/DDBJ databases">
        <authorList>
            <person name="Lavstsen T."/>
            <person name="Jespersen J.S."/>
        </authorList>
    </citation>
    <scope>NUCLEOTIDE SEQUENCE</scope>
    <source>
        <tissue evidence="1">Brain</tissue>
    </source>
</reference>
<proteinExistence type="predicted"/>
<dbReference type="AlphaFoldDB" id="A0A1A8GU36"/>
<accession>A0A1A8GU36</accession>
<dbReference type="EMBL" id="HAEC01006421">
    <property type="protein sequence ID" value="SBQ74559.1"/>
    <property type="molecule type" value="Transcribed_RNA"/>
</dbReference>
<sequence>SHWLLWSFFAFCLTSCSHFLVQRLTKSHKT</sequence>
<reference evidence="1" key="2">
    <citation type="submission" date="2016-06" db="EMBL/GenBank/DDBJ databases">
        <title>The genome of a short-lived fish provides insights into sex chromosome evolution and the genetic control of aging.</title>
        <authorList>
            <person name="Reichwald K."/>
            <person name="Felder M."/>
            <person name="Petzold A."/>
            <person name="Koch P."/>
            <person name="Groth M."/>
            <person name="Platzer M."/>
        </authorList>
    </citation>
    <scope>NUCLEOTIDE SEQUENCE</scope>
    <source>
        <tissue evidence="1">Brain</tissue>
    </source>
</reference>
<organism evidence="1">
    <name type="scientific">Nothobranchius korthausae</name>
    <dbReference type="NCBI Taxonomy" id="1143690"/>
    <lineage>
        <taxon>Eukaryota</taxon>
        <taxon>Metazoa</taxon>
        <taxon>Chordata</taxon>
        <taxon>Craniata</taxon>
        <taxon>Vertebrata</taxon>
        <taxon>Euteleostomi</taxon>
        <taxon>Actinopterygii</taxon>
        <taxon>Neopterygii</taxon>
        <taxon>Teleostei</taxon>
        <taxon>Neoteleostei</taxon>
        <taxon>Acanthomorphata</taxon>
        <taxon>Ovalentaria</taxon>
        <taxon>Atherinomorphae</taxon>
        <taxon>Cyprinodontiformes</taxon>
        <taxon>Nothobranchiidae</taxon>
        <taxon>Nothobranchius</taxon>
    </lineage>
</organism>
<evidence type="ECO:0000313" key="1">
    <source>
        <dbReference type="EMBL" id="SBQ74559.1"/>
    </source>
</evidence>